<proteinExistence type="predicted"/>
<dbReference type="Proteomes" id="UP000886653">
    <property type="component" value="Unassembled WGS sequence"/>
</dbReference>
<dbReference type="EMBL" id="MU167228">
    <property type="protein sequence ID" value="KAG0149406.1"/>
    <property type="molecule type" value="Genomic_DNA"/>
</dbReference>
<feature type="region of interest" description="Disordered" evidence="1">
    <location>
        <begin position="1"/>
        <end position="146"/>
    </location>
</feature>
<comment type="caution">
    <text evidence="2">The sequence shown here is derived from an EMBL/GenBank/DDBJ whole genome shotgun (WGS) entry which is preliminary data.</text>
</comment>
<reference evidence="2" key="1">
    <citation type="submission" date="2013-11" db="EMBL/GenBank/DDBJ databases">
        <title>Genome sequence of the fusiform rust pathogen reveals effectors for host alternation and coevolution with pine.</title>
        <authorList>
            <consortium name="DOE Joint Genome Institute"/>
            <person name="Smith K."/>
            <person name="Pendleton A."/>
            <person name="Kubisiak T."/>
            <person name="Anderson C."/>
            <person name="Salamov A."/>
            <person name="Aerts A."/>
            <person name="Riley R."/>
            <person name="Clum A."/>
            <person name="Lindquist E."/>
            <person name="Ence D."/>
            <person name="Campbell M."/>
            <person name="Kronenberg Z."/>
            <person name="Feau N."/>
            <person name="Dhillon B."/>
            <person name="Hamelin R."/>
            <person name="Burleigh J."/>
            <person name="Smith J."/>
            <person name="Yandell M."/>
            <person name="Nelson C."/>
            <person name="Grigoriev I."/>
            <person name="Davis J."/>
        </authorList>
    </citation>
    <scope>NUCLEOTIDE SEQUENCE</scope>
    <source>
        <strain evidence="2">G11</strain>
    </source>
</reference>
<dbReference type="AlphaFoldDB" id="A0A9P6TED3"/>
<accession>A0A9P6TED3</accession>
<evidence type="ECO:0000256" key="1">
    <source>
        <dbReference type="SAM" id="MobiDB-lite"/>
    </source>
</evidence>
<sequence>MFHCSKAHHAQSGCPLGPSLTKGLPSSDLNGSEAAQDRKSANGNGDLVDPANTPNFTLPYPINNTNSSQLPDPVNPTNSSYLPNCLPDPVNPTNSSQLPAYPPDPFNTNNTQNSNTSAVTDPLTTPAINLTGTTTPVKTTTGTSSS</sequence>
<evidence type="ECO:0000313" key="2">
    <source>
        <dbReference type="EMBL" id="KAG0149406.1"/>
    </source>
</evidence>
<organism evidence="2 3">
    <name type="scientific">Cronartium quercuum f. sp. fusiforme G11</name>
    <dbReference type="NCBI Taxonomy" id="708437"/>
    <lineage>
        <taxon>Eukaryota</taxon>
        <taxon>Fungi</taxon>
        <taxon>Dikarya</taxon>
        <taxon>Basidiomycota</taxon>
        <taxon>Pucciniomycotina</taxon>
        <taxon>Pucciniomycetes</taxon>
        <taxon>Pucciniales</taxon>
        <taxon>Coleosporiaceae</taxon>
        <taxon>Cronartium</taxon>
    </lineage>
</organism>
<feature type="compositionally biased region" description="Low complexity" evidence="1">
    <location>
        <begin position="107"/>
        <end position="117"/>
    </location>
</feature>
<protein>
    <submittedName>
        <fullName evidence="2">Uncharacterized protein</fullName>
    </submittedName>
</protein>
<gene>
    <name evidence="2" type="ORF">CROQUDRAFT_331497</name>
</gene>
<evidence type="ECO:0000313" key="3">
    <source>
        <dbReference type="Proteomes" id="UP000886653"/>
    </source>
</evidence>
<name>A0A9P6TED3_9BASI</name>
<feature type="compositionally biased region" description="Low complexity" evidence="1">
    <location>
        <begin position="131"/>
        <end position="146"/>
    </location>
</feature>
<feature type="compositionally biased region" description="Polar residues" evidence="1">
    <location>
        <begin position="52"/>
        <end position="82"/>
    </location>
</feature>
<keyword evidence="3" id="KW-1185">Reference proteome</keyword>
<feature type="compositionally biased region" description="Polar residues" evidence="1">
    <location>
        <begin position="118"/>
        <end position="130"/>
    </location>
</feature>